<accession>W2PPH7</accession>
<protein>
    <submittedName>
        <fullName evidence="1">Uncharacterized protein</fullName>
    </submittedName>
</protein>
<evidence type="ECO:0000313" key="2">
    <source>
        <dbReference type="Proteomes" id="UP000018817"/>
    </source>
</evidence>
<dbReference type="EMBL" id="KI669614">
    <property type="protein sequence ID" value="ETN02888.1"/>
    <property type="molecule type" value="Genomic_DNA"/>
</dbReference>
<dbReference type="VEuPathDB" id="FungiDB:PPTG_23855"/>
<reference evidence="1 2" key="2">
    <citation type="submission" date="2013-11" db="EMBL/GenBank/DDBJ databases">
        <title>The Genome Sequence of Phytophthora parasitica INRA-310.</title>
        <authorList>
            <consortium name="The Broad Institute Genomics Platform"/>
            <person name="Russ C."/>
            <person name="Tyler B."/>
            <person name="Panabieres F."/>
            <person name="Shan W."/>
            <person name="Tripathy S."/>
            <person name="Grunwald N."/>
            <person name="Machado M."/>
            <person name="Johnson C.S."/>
            <person name="Arredondo F."/>
            <person name="Hong C."/>
            <person name="Coffey M."/>
            <person name="Young S.K."/>
            <person name="Zeng Q."/>
            <person name="Gargeya S."/>
            <person name="Fitzgerald M."/>
            <person name="Abouelleil A."/>
            <person name="Alvarado L."/>
            <person name="Chapman S.B."/>
            <person name="Gainer-Dewar J."/>
            <person name="Goldberg J."/>
            <person name="Griggs A."/>
            <person name="Gujja S."/>
            <person name="Hansen M."/>
            <person name="Howarth C."/>
            <person name="Imamovic A."/>
            <person name="Ireland A."/>
            <person name="Larimer J."/>
            <person name="McCowan C."/>
            <person name="Murphy C."/>
            <person name="Pearson M."/>
            <person name="Poon T.W."/>
            <person name="Priest M."/>
            <person name="Roberts A."/>
            <person name="Saif S."/>
            <person name="Shea T."/>
            <person name="Sykes S."/>
            <person name="Wortman J."/>
            <person name="Nusbaum C."/>
            <person name="Birren B."/>
        </authorList>
    </citation>
    <scope>NUCLEOTIDE SEQUENCE [LARGE SCALE GENOMIC DNA]</scope>
    <source>
        <strain evidence="1 2">INRA-310</strain>
    </source>
</reference>
<dbReference type="RefSeq" id="XP_008911845.1">
    <property type="nucleotide sequence ID" value="XM_008913597.1"/>
</dbReference>
<reference evidence="2" key="1">
    <citation type="submission" date="2011-12" db="EMBL/GenBank/DDBJ databases">
        <authorList>
            <consortium name="The Broad Institute Genome Sequencing Platform"/>
            <person name="Russ C."/>
            <person name="Tyler B."/>
            <person name="Panabieres F."/>
            <person name="Shan W."/>
            <person name="Tripathy S."/>
            <person name="Grunwald N."/>
            <person name="Machado M."/>
            <person name="Young S.K."/>
            <person name="Zeng Q."/>
            <person name="Gargeya S."/>
            <person name="Fitzgerald M."/>
            <person name="Haas B."/>
            <person name="Abouelleil A."/>
            <person name="Alvarado L."/>
            <person name="Arachchi H.M."/>
            <person name="Berlin A."/>
            <person name="Chapman S.B."/>
            <person name="Gearin G."/>
            <person name="Goldberg J."/>
            <person name="Griggs A."/>
            <person name="Gujja S."/>
            <person name="Hansen M."/>
            <person name="Heiman D."/>
            <person name="Howarth C."/>
            <person name="Larimer J."/>
            <person name="Lui A."/>
            <person name="MacDonald P.J.P."/>
            <person name="McCowen C."/>
            <person name="Montmayeur A."/>
            <person name="Murphy C."/>
            <person name="Neiman D."/>
            <person name="Pearson M."/>
            <person name="Priest M."/>
            <person name="Roberts A."/>
            <person name="Saif S."/>
            <person name="Shea T."/>
            <person name="Sisk P."/>
            <person name="Stolte C."/>
            <person name="Sykes S."/>
            <person name="Wortman J."/>
            <person name="Nusbaum C."/>
            <person name="Birren B."/>
        </authorList>
    </citation>
    <scope>NUCLEOTIDE SEQUENCE [LARGE SCALE GENOMIC DNA]</scope>
    <source>
        <strain evidence="2">INRA-310</strain>
    </source>
</reference>
<gene>
    <name evidence="1" type="ORF">PPTG_23855</name>
</gene>
<dbReference type="GeneID" id="20192454"/>
<name>W2PPH7_PHYN3</name>
<proteinExistence type="predicted"/>
<dbReference type="Proteomes" id="UP000018817">
    <property type="component" value="Unassembled WGS sequence"/>
</dbReference>
<dbReference type="AlphaFoldDB" id="W2PPH7"/>
<sequence length="82" mass="9368">MKGCLEYYCTTRLIYHPVAKVFVLKTRKITESLLPGQTKDLRTFCFNNSRSMVHIKNLARSPVMACRIESDLCVDGLGMKIL</sequence>
<evidence type="ECO:0000313" key="1">
    <source>
        <dbReference type="EMBL" id="ETN02888.1"/>
    </source>
</evidence>
<organism evidence="1 2">
    <name type="scientific">Phytophthora nicotianae (strain INRA-310)</name>
    <name type="common">Phytophthora parasitica</name>
    <dbReference type="NCBI Taxonomy" id="761204"/>
    <lineage>
        <taxon>Eukaryota</taxon>
        <taxon>Sar</taxon>
        <taxon>Stramenopiles</taxon>
        <taxon>Oomycota</taxon>
        <taxon>Peronosporomycetes</taxon>
        <taxon>Peronosporales</taxon>
        <taxon>Peronosporaceae</taxon>
        <taxon>Phytophthora</taxon>
    </lineage>
</organism>